<protein>
    <submittedName>
        <fullName evidence="3">Glycerol kinase</fullName>
    </submittedName>
</protein>
<evidence type="ECO:0000313" key="3">
    <source>
        <dbReference type="EMBL" id="GAK73870.1"/>
    </source>
</evidence>
<organism evidence="3 4">
    <name type="scientific">'Chrysanthemum coronarium' phytoplasma</name>
    <dbReference type="NCBI Taxonomy" id="1520703"/>
    <lineage>
        <taxon>Bacteria</taxon>
        <taxon>Bacillati</taxon>
        <taxon>Mycoplasmatota</taxon>
        <taxon>Mollicutes</taxon>
        <taxon>Acholeplasmatales</taxon>
        <taxon>Acholeplasmataceae</taxon>
        <taxon>Candidatus Phytoplasma</taxon>
        <taxon>16SrI (Aster yellows group)</taxon>
    </lineage>
</organism>
<name>A0ABQ0J2N4_9MOLU</name>
<gene>
    <name evidence="3" type="ORF">OYV_03550</name>
</gene>
<reference evidence="4" key="1">
    <citation type="journal article" date="2014" name="Genome Announc.">
        <title>Draft Genome Sequence of ''Candidatus Phytoplasma asteris'' Strain OY-V, an Unculturable Plant-Pathogenic Bacterium.</title>
        <authorList>
            <person name="Kakizawa S."/>
            <person name="Makino A."/>
            <person name="Ishii Y."/>
            <person name="Tamaki H."/>
            <person name="Kamagata Y."/>
        </authorList>
    </citation>
    <scope>NUCLEOTIDE SEQUENCE [LARGE SCALE GENOMIC DNA]</scope>
    <source>
        <strain evidence="4">OY-V</strain>
    </source>
</reference>
<sequence length="145" mass="17003">MASSNTNMNTNNTIVIVLLAIKTLVPIVVGILALRSYFKGKKIETKRCFIRWLIKDIKIRLTECDNFKLKEQFSLEIQFIVERIDDFEKQRLMGGEMFLTFVIGAFTNRKYNLIEGELDQYLEELNAIKDELPESTIEKIKKHKR</sequence>
<keyword evidence="2" id="KW-0812">Transmembrane</keyword>
<keyword evidence="3" id="KW-0808">Transferase</keyword>
<dbReference type="EMBL" id="BBIY01000029">
    <property type="protein sequence ID" value="GAK73870.1"/>
    <property type="molecule type" value="Genomic_DNA"/>
</dbReference>
<evidence type="ECO:0000313" key="4">
    <source>
        <dbReference type="Proteomes" id="UP000028900"/>
    </source>
</evidence>
<keyword evidence="4" id="KW-1185">Reference proteome</keyword>
<reference evidence="3 4" key="2">
    <citation type="journal article" date="2014" name="Genome Announc.">
        <title>Draft Genome Sequence of 'Candidatus Phytoplasma asteris' Strain OY-V, an Unculturable Plant-Pathogenic Bacterium.</title>
        <authorList>
            <person name="Kakizawa S."/>
            <person name="Makino A."/>
            <person name="Ishii Y."/>
            <person name="Tamaki H."/>
            <person name="Kamagata Y."/>
        </authorList>
    </citation>
    <scope>NUCLEOTIDE SEQUENCE [LARGE SCALE GENOMIC DNA]</scope>
    <source>
        <strain evidence="3 4">OY-V</strain>
    </source>
</reference>
<dbReference type="GO" id="GO:0016301">
    <property type="term" value="F:kinase activity"/>
    <property type="evidence" value="ECO:0007669"/>
    <property type="project" value="UniProtKB-KW"/>
</dbReference>
<keyword evidence="3" id="KW-0418">Kinase</keyword>
<keyword evidence="1" id="KW-0175">Coiled coil</keyword>
<dbReference type="Proteomes" id="UP000028900">
    <property type="component" value="Unassembled WGS sequence"/>
</dbReference>
<feature type="transmembrane region" description="Helical" evidence="2">
    <location>
        <begin position="12"/>
        <end position="34"/>
    </location>
</feature>
<proteinExistence type="predicted"/>
<evidence type="ECO:0000256" key="2">
    <source>
        <dbReference type="SAM" id="Phobius"/>
    </source>
</evidence>
<feature type="coiled-coil region" evidence="1">
    <location>
        <begin position="70"/>
        <end position="138"/>
    </location>
</feature>
<dbReference type="RefSeq" id="WP_042067998.1">
    <property type="nucleotide sequence ID" value="NZ_BBIY01000029.1"/>
</dbReference>
<keyword evidence="2" id="KW-1133">Transmembrane helix</keyword>
<keyword evidence="2" id="KW-0472">Membrane</keyword>
<comment type="caution">
    <text evidence="3">The sequence shown here is derived from an EMBL/GenBank/DDBJ whole genome shotgun (WGS) entry which is preliminary data.</text>
</comment>
<evidence type="ECO:0000256" key="1">
    <source>
        <dbReference type="SAM" id="Coils"/>
    </source>
</evidence>
<accession>A0ABQ0J2N4</accession>